<comment type="caution">
    <text evidence="2">The sequence shown here is derived from an EMBL/GenBank/DDBJ whole genome shotgun (WGS) entry which is preliminary data.</text>
</comment>
<keyword evidence="3" id="KW-1185">Reference proteome</keyword>
<protein>
    <recommendedName>
        <fullName evidence="4">DNA breaking-rejoining protein</fullName>
    </recommendedName>
</protein>
<feature type="signal peptide" evidence="1">
    <location>
        <begin position="1"/>
        <end position="19"/>
    </location>
</feature>
<dbReference type="Gene3D" id="2.60.120.380">
    <property type="match status" value="1"/>
</dbReference>
<evidence type="ECO:0000313" key="2">
    <source>
        <dbReference type="EMBL" id="MEV8465467.1"/>
    </source>
</evidence>
<keyword evidence="1" id="KW-0732">Signal</keyword>
<accession>A0ABV3L315</accession>
<evidence type="ECO:0008006" key="4">
    <source>
        <dbReference type="Google" id="ProtNLM"/>
    </source>
</evidence>
<dbReference type="Proteomes" id="UP001553161">
    <property type="component" value="Unassembled WGS sequence"/>
</dbReference>
<feature type="chain" id="PRO_5047340544" description="DNA breaking-rejoining protein" evidence="1">
    <location>
        <begin position="20"/>
        <end position="133"/>
    </location>
</feature>
<gene>
    <name evidence="2" type="ORF">AB0T83_01545</name>
</gene>
<sequence>MFRIPLLAVALAVASPAFSQMSEEVHFEKGNYGAMVTGTLTGDAYVDHKLRAKGGQQMFAELRVAETDGHGTIYFNILPPGSDGAAIYIGSRDGNTALIDLPKDGVYTIRTYLMGDDRDSGKTVGYNLDLSIQ</sequence>
<dbReference type="EMBL" id="JBFBVU010000001">
    <property type="protein sequence ID" value="MEV8465467.1"/>
    <property type="molecule type" value="Genomic_DNA"/>
</dbReference>
<evidence type="ECO:0000313" key="3">
    <source>
        <dbReference type="Proteomes" id="UP001553161"/>
    </source>
</evidence>
<evidence type="ECO:0000256" key="1">
    <source>
        <dbReference type="SAM" id="SignalP"/>
    </source>
</evidence>
<organism evidence="2 3">
    <name type="scientific">Meridianimarinicoccus marinus</name>
    <dbReference type="NCBI Taxonomy" id="3231483"/>
    <lineage>
        <taxon>Bacteria</taxon>
        <taxon>Pseudomonadati</taxon>
        <taxon>Pseudomonadota</taxon>
        <taxon>Alphaproteobacteria</taxon>
        <taxon>Rhodobacterales</taxon>
        <taxon>Paracoccaceae</taxon>
        <taxon>Meridianimarinicoccus</taxon>
    </lineage>
</organism>
<reference evidence="2 3" key="1">
    <citation type="submission" date="2024-07" db="EMBL/GenBank/DDBJ databases">
        <authorList>
            <person name="Kang M."/>
        </authorList>
    </citation>
    <scope>NUCLEOTIDE SEQUENCE [LARGE SCALE GENOMIC DNA]</scope>
    <source>
        <strain evidence="2 3">DFM31</strain>
    </source>
</reference>
<name>A0ABV3L315_9RHOB</name>
<proteinExistence type="predicted"/>
<dbReference type="RefSeq" id="WP_366190952.1">
    <property type="nucleotide sequence ID" value="NZ_JBFBVU010000001.1"/>
</dbReference>